<dbReference type="AlphaFoldDB" id="I2Q103"/>
<dbReference type="eggNOG" id="ENOG50318XZ">
    <property type="taxonomic scope" value="Bacteria"/>
</dbReference>
<accession>I2Q103</accession>
<evidence type="ECO:0000313" key="1">
    <source>
        <dbReference type="EMBL" id="EIG53459.1"/>
    </source>
</evidence>
<reference evidence="1" key="1">
    <citation type="submission" date="2011-11" db="EMBL/GenBank/DDBJ databases">
        <title>Improved High-Quality Draft sequence of Desulfovibrio sp. U5L.</title>
        <authorList>
            <consortium name="US DOE Joint Genome Institute"/>
            <person name="Lucas S."/>
            <person name="Han J."/>
            <person name="Lapidus A."/>
            <person name="Cheng J.-F."/>
            <person name="Goodwin L."/>
            <person name="Pitluck S."/>
            <person name="Peters L."/>
            <person name="Ovchinnikova G."/>
            <person name="Held B."/>
            <person name="Detter J.C."/>
            <person name="Han C."/>
            <person name="Tapia R."/>
            <person name="Land M."/>
            <person name="Hauser L."/>
            <person name="Kyrpides N."/>
            <person name="Ivanova N."/>
            <person name="Pagani I."/>
            <person name="Gabster J."/>
            <person name="Walker C."/>
            <person name="Stolyar S."/>
            <person name="Stahl D."/>
            <person name="Arkin A."/>
            <person name="Dehal P."/>
            <person name="Hazen T."/>
            <person name="Woyke T."/>
        </authorList>
    </citation>
    <scope>NUCLEOTIDE SEQUENCE [LARGE SCALE GENOMIC DNA]</scope>
    <source>
        <strain evidence="1">U5L</strain>
    </source>
</reference>
<name>I2Q103_9BACT</name>
<sequence length="70" mass="8247">MGMTELERQLLDGLEKLQQEFSLSQKNQDKDLADLKARQEIQEENLNQLIELFKELDPLLQRLNSVLQHV</sequence>
<gene>
    <name evidence="1" type="ORF">DesU5LDRAFT_1779</name>
</gene>
<dbReference type="EMBL" id="JH600068">
    <property type="protein sequence ID" value="EIG53459.1"/>
    <property type="molecule type" value="Genomic_DNA"/>
</dbReference>
<proteinExistence type="predicted"/>
<dbReference type="InterPro" id="IPR006983">
    <property type="entry name" value="MbeD_MobD"/>
</dbReference>
<dbReference type="Pfam" id="PF04899">
    <property type="entry name" value="MbeD_MobD"/>
    <property type="match status" value="1"/>
</dbReference>
<dbReference type="HOGENOM" id="CLU_2751276_0_0_7"/>
<organism evidence="1">
    <name type="scientific">Desulfovibrio sp. U5L</name>
    <dbReference type="NCBI Taxonomy" id="596152"/>
    <lineage>
        <taxon>Bacteria</taxon>
        <taxon>Pseudomonadati</taxon>
        <taxon>Thermodesulfobacteriota</taxon>
        <taxon>Desulfovibrionia</taxon>
        <taxon>Desulfovibrionales</taxon>
        <taxon>Desulfovibrionaceae</taxon>
        <taxon>Desulfovibrio</taxon>
    </lineage>
</organism>
<protein>
    <submittedName>
        <fullName evidence="1">MbeD/MobD like protein</fullName>
    </submittedName>
</protein>